<reference evidence="2 3" key="1">
    <citation type="journal article" date="2019" name="Commun. Biol.">
        <title>The bagworm genome reveals a unique fibroin gene that provides high tensile strength.</title>
        <authorList>
            <person name="Kono N."/>
            <person name="Nakamura H."/>
            <person name="Ohtoshi R."/>
            <person name="Tomita M."/>
            <person name="Numata K."/>
            <person name="Arakawa K."/>
        </authorList>
    </citation>
    <scope>NUCLEOTIDE SEQUENCE [LARGE SCALE GENOMIC DNA]</scope>
</reference>
<dbReference type="EMBL" id="BGZK01000727">
    <property type="protein sequence ID" value="GBP58091.1"/>
    <property type="molecule type" value="Genomic_DNA"/>
</dbReference>
<comment type="caution">
    <text evidence="2">The sequence shown here is derived from an EMBL/GenBank/DDBJ whole genome shotgun (WGS) entry which is preliminary data.</text>
</comment>
<dbReference type="Proteomes" id="UP000299102">
    <property type="component" value="Unassembled WGS sequence"/>
</dbReference>
<name>A0A4C1X2Z9_EUMVA</name>
<sequence length="203" mass="22142">MTNAKTKFGELTVRLFRYSRVSFADNSVPGRTCDGRRRFARLRAGGAGGEAGGRRAPGPRHAEEAMKPITQSLIHGIVRIPIGARSRCLRVRRSKDRHESFATTRCSVVNIPAAVAGRTTGSARGLDVAAVRAARGPRPVLGARNSRERPNAGAPSTPKSPPRPSRADRPARSQESKRFLLRWVLEHGLRFAVQMSAPFCVIE</sequence>
<proteinExistence type="predicted"/>
<accession>A0A4C1X2Z9</accession>
<gene>
    <name evidence="2" type="ORF">EVAR_40633_1</name>
</gene>
<evidence type="ECO:0000313" key="3">
    <source>
        <dbReference type="Proteomes" id="UP000299102"/>
    </source>
</evidence>
<evidence type="ECO:0000256" key="1">
    <source>
        <dbReference type="SAM" id="MobiDB-lite"/>
    </source>
</evidence>
<dbReference type="AlphaFoldDB" id="A0A4C1X2Z9"/>
<feature type="region of interest" description="Disordered" evidence="1">
    <location>
        <begin position="137"/>
        <end position="174"/>
    </location>
</feature>
<organism evidence="2 3">
    <name type="scientific">Eumeta variegata</name>
    <name type="common">Bagworm moth</name>
    <name type="synonym">Eumeta japonica</name>
    <dbReference type="NCBI Taxonomy" id="151549"/>
    <lineage>
        <taxon>Eukaryota</taxon>
        <taxon>Metazoa</taxon>
        <taxon>Ecdysozoa</taxon>
        <taxon>Arthropoda</taxon>
        <taxon>Hexapoda</taxon>
        <taxon>Insecta</taxon>
        <taxon>Pterygota</taxon>
        <taxon>Neoptera</taxon>
        <taxon>Endopterygota</taxon>
        <taxon>Lepidoptera</taxon>
        <taxon>Glossata</taxon>
        <taxon>Ditrysia</taxon>
        <taxon>Tineoidea</taxon>
        <taxon>Psychidae</taxon>
        <taxon>Oiketicinae</taxon>
        <taxon>Eumeta</taxon>
    </lineage>
</organism>
<protein>
    <submittedName>
        <fullName evidence="2">Uncharacterized protein</fullName>
    </submittedName>
</protein>
<evidence type="ECO:0000313" key="2">
    <source>
        <dbReference type="EMBL" id="GBP58091.1"/>
    </source>
</evidence>
<feature type="compositionally biased region" description="Basic and acidic residues" evidence="1">
    <location>
        <begin position="165"/>
        <end position="174"/>
    </location>
</feature>
<keyword evidence="3" id="KW-1185">Reference proteome</keyword>